<dbReference type="Proteomes" id="UP001385951">
    <property type="component" value="Unassembled WGS sequence"/>
</dbReference>
<evidence type="ECO:0000313" key="4">
    <source>
        <dbReference type="EMBL" id="KAK7695061.1"/>
    </source>
</evidence>
<feature type="compositionally biased region" description="Polar residues" evidence="3">
    <location>
        <begin position="47"/>
        <end position="64"/>
    </location>
</feature>
<dbReference type="InterPro" id="IPR026183">
    <property type="entry name" value="Taxilin_fam"/>
</dbReference>
<protein>
    <recommendedName>
        <fullName evidence="6">Ubiquitin-like domain-containing protein</fullName>
    </recommendedName>
</protein>
<feature type="compositionally biased region" description="Low complexity" evidence="3">
    <location>
        <begin position="287"/>
        <end position="301"/>
    </location>
</feature>
<keyword evidence="5" id="KW-1185">Reference proteome</keyword>
<dbReference type="AlphaFoldDB" id="A0AAW0GNL0"/>
<dbReference type="Pfam" id="PF09728">
    <property type="entry name" value="Taxilin"/>
    <property type="match status" value="2"/>
</dbReference>
<dbReference type="GO" id="GO:0019905">
    <property type="term" value="F:syntaxin binding"/>
    <property type="evidence" value="ECO:0007669"/>
    <property type="project" value="InterPro"/>
</dbReference>
<comment type="caution">
    <text evidence="4">The sequence shown here is derived from an EMBL/GenBank/DDBJ whole genome shotgun (WGS) entry which is preliminary data.</text>
</comment>
<dbReference type="PANTHER" id="PTHR16127">
    <property type="entry name" value="TAXILIN"/>
    <property type="match status" value="1"/>
</dbReference>
<feature type="compositionally biased region" description="Pro residues" evidence="3">
    <location>
        <begin position="16"/>
        <end position="36"/>
    </location>
</feature>
<evidence type="ECO:0000313" key="5">
    <source>
        <dbReference type="Proteomes" id="UP001385951"/>
    </source>
</evidence>
<evidence type="ECO:0000256" key="2">
    <source>
        <dbReference type="SAM" id="Coils"/>
    </source>
</evidence>
<organism evidence="4 5">
    <name type="scientific">Cerrena zonata</name>
    <dbReference type="NCBI Taxonomy" id="2478898"/>
    <lineage>
        <taxon>Eukaryota</taxon>
        <taxon>Fungi</taxon>
        <taxon>Dikarya</taxon>
        <taxon>Basidiomycota</taxon>
        <taxon>Agaricomycotina</taxon>
        <taxon>Agaricomycetes</taxon>
        <taxon>Polyporales</taxon>
        <taxon>Cerrenaceae</taxon>
        <taxon>Cerrena</taxon>
    </lineage>
</organism>
<proteinExistence type="inferred from homology"/>
<sequence length="502" mass="56591">MNGTTSQAASARHAKPPPTGPTPPAPVSAPPAPPTNPNAHNHPPAGNRQNVNGTHAQSHNQQQRAVKKKNPEPAPVDPSQMYESLKNRIAALEEDAVHEEEEERRFTEEAQKSVSGMGENAVHGKYIELFAELKRVERDHAKEKQKLVKDKDAAKGQLTKANQTKAKMENLARELQKDNKRLREDSKRLAHCVEEAQDEIMQMKNDMAKRAERAKIQDTKYREMPDIVVKVVCKYRAELFFKISRKTKLSRLFNAWTERMESGVTSARRIDAKSPLPPMSPQVNGTGRSDAGSVSSSGSTSKSSVQFLFTHAGRSLESEQTPEDAGMEDGDEILAVELMDLTDGAGTEIVDEPRRQIIRKNWTENPREARKAVEEIFEGVVRERLKDVLRQYELRERHFECVIRSKELEVLLSRARAAEQKQLAQGEKSRAEKAEEENQQLRKELEDAQNGQTMLIDKLIACCKEVNKFRPSDELLIEYSHTLLALSNSQPNAERHNASLLH</sequence>
<feature type="coiled-coil region" evidence="2">
    <location>
        <begin position="414"/>
        <end position="458"/>
    </location>
</feature>
<comment type="similarity">
    <text evidence="1">Belongs to the taxilin family.</text>
</comment>
<dbReference type="EMBL" id="JASBNA010000002">
    <property type="protein sequence ID" value="KAK7695061.1"/>
    <property type="molecule type" value="Genomic_DNA"/>
</dbReference>
<gene>
    <name evidence="4" type="ORF">QCA50_002250</name>
</gene>
<accession>A0AAW0GNL0</accession>
<name>A0AAW0GNL0_9APHY</name>
<feature type="region of interest" description="Disordered" evidence="3">
    <location>
        <begin position="1"/>
        <end position="118"/>
    </location>
</feature>
<dbReference type="Gene3D" id="3.10.20.90">
    <property type="entry name" value="Phosphatidylinositol 3-kinase Catalytic Subunit, Chain A, domain 1"/>
    <property type="match status" value="1"/>
</dbReference>
<evidence type="ECO:0000256" key="1">
    <source>
        <dbReference type="ARBA" id="ARBA00009550"/>
    </source>
</evidence>
<feature type="compositionally biased region" description="Acidic residues" evidence="3">
    <location>
        <begin position="92"/>
        <end position="102"/>
    </location>
</feature>
<evidence type="ECO:0008006" key="6">
    <source>
        <dbReference type="Google" id="ProtNLM"/>
    </source>
</evidence>
<evidence type="ECO:0000256" key="3">
    <source>
        <dbReference type="SAM" id="MobiDB-lite"/>
    </source>
</evidence>
<feature type="region of interest" description="Disordered" evidence="3">
    <location>
        <begin position="267"/>
        <end position="301"/>
    </location>
</feature>
<reference evidence="4 5" key="1">
    <citation type="submission" date="2022-09" db="EMBL/GenBank/DDBJ databases">
        <authorList>
            <person name="Palmer J.M."/>
        </authorList>
    </citation>
    <scope>NUCLEOTIDE SEQUENCE [LARGE SCALE GENOMIC DNA]</scope>
    <source>
        <strain evidence="4 5">DSM 7382</strain>
    </source>
</reference>
<dbReference type="PANTHER" id="PTHR16127:SF13">
    <property type="entry name" value="GH01188P"/>
    <property type="match status" value="1"/>
</dbReference>
<keyword evidence="2" id="KW-0175">Coiled coil</keyword>